<organism evidence="2">
    <name type="scientific">viral metagenome</name>
    <dbReference type="NCBI Taxonomy" id="1070528"/>
    <lineage>
        <taxon>unclassified sequences</taxon>
        <taxon>metagenomes</taxon>
        <taxon>organismal metagenomes</taxon>
    </lineage>
</organism>
<feature type="compositionally biased region" description="Basic residues" evidence="1">
    <location>
        <begin position="152"/>
        <end position="167"/>
    </location>
</feature>
<feature type="region of interest" description="Disordered" evidence="1">
    <location>
        <begin position="135"/>
        <end position="167"/>
    </location>
</feature>
<feature type="compositionally biased region" description="Basic and acidic residues" evidence="1">
    <location>
        <begin position="139"/>
        <end position="149"/>
    </location>
</feature>
<dbReference type="AlphaFoldDB" id="A0A6C0E2H1"/>
<sequence length="198" mass="23794">MAYIENIDDLKPGEMFYVNHDNSGLLPKKKLFYMIYLKRNKEDVNFLDFALVHKNYDDRYQEIENGQTIGLFAISLDHLNRLMEEHLIRTTHQIQTNTRRFDRIVNDYNNNQIITHISLMLDIPFDNPEINELIKNQKNQKDQKEKDGTGGKSRKSRKSRKTHKTHKYRLRIARNMQRCKTKTIKKKKNIYKIKKIIK</sequence>
<evidence type="ECO:0000256" key="1">
    <source>
        <dbReference type="SAM" id="MobiDB-lite"/>
    </source>
</evidence>
<dbReference type="EMBL" id="MN739730">
    <property type="protein sequence ID" value="QHT23306.1"/>
    <property type="molecule type" value="Genomic_DNA"/>
</dbReference>
<accession>A0A6C0E2H1</accession>
<reference evidence="2" key="1">
    <citation type="journal article" date="2020" name="Nature">
        <title>Giant virus diversity and host interactions through global metagenomics.</title>
        <authorList>
            <person name="Schulz F."/>
            <person name="Roux S."/>
            <person name="Paez-Espino D."/>
            <person name="Jungbluth S."/>
            <person name="Walsh D.A."/>
            <person name="Denef V.J."/>
            <person name="McMahon K.D."/>
            <person name="Konstantinidis K.T."/>
            <person name="Eloe-Fadrosh E.A."/>
            <person name="Kyrpides N.C."/>
            <person name="Woyke T."/>
        </authorList>
    </citation>
    <scope>NUCLEOTIDE SEQUENCE</scope>
    <source>
        <strain evidence="2">GVMAG-M-3300023179-116</strain>
    </source>
</reference>
<name>A0A6C0E2H1_9ZZZZ</name>
<protein>
    <submittedName>
        <fullName evidence="2">Uncharacterized protein</fullName>
    </submittedName>
</protein>
<evidence type="ECO:0000313" key="2">
    <source>
        <dbReference type="EMBL" id="QHT23306.1"/>
    </source>
</evidence>
<proteinExistence type="predicted"/>